<feature type="compositionally biased region" description="Basic and acidic residues" evidence="1">
    <location>
        <begin position="294"/>
        <end position="309"/>
    </location>
</feature>
<feature type="region of interest" description="Disordered" evidence="1">
    <location>
        <begin position="267"/>
        <end position="309"/>
    </location>
</feature>
<keyword evidence="3" id="KW-1185">Reference proteome</keyword>
<evidence type="ECO:0000256" key="1">
    <source>
        <dbReference type="SAM" id="MobiDB-lite"/>
    </source>
</evidence>
<protein>
    <submittedName>
        <fullName evidence="2">Uncharacterized protein</fullName>
    </submittedName>
</protein>
<feature type="compositionally biased region" description="Acidic residues" evidence="1">
    <location>
        <begin position="193"/>
        <end position="205"/>
    </location>
</feature>
<dbReference type="PANTHER" id="PTHR33448:SF3">
    <property type="entry name" value="OS09G0370000 PROTEIN"/>
    <property type="match status" value="1"/>
</dbReference>
<name>A0AAV9L9R9_9SOLN</name>
<feature type="region of interest" description="Disordered" evidence="1">
    <location>
        <begin position="161"/>
        <end position="211"/>
    </location>
</feature>
<feature type="region of interest" description="Disordered" evidence="1">
    <location>
        <begin position="225"/>
        <end position="251"/>
    </location>
</feature>
<dbReference type="AlphaFoldDB" id="A0AAV9L9R9"/>
<dbReference type="EMBL" id="JAWPEI010000007">
    <property type="protein sequence ID" value="KAK4722394.1"/>
    <property type="molecule type" value="Genomic_DNA"/>
</dbReference>
<evidence type="ECO:0000313" key="3">
    <source>
        <dbReference type="Proteomes" id="UP001311915"/>
    </source>
</evidence>
<reference evidence="2 3" key="1">
    <citation type="submission" date="2023-10" db="EMBL/GenBank/DDBJ databases">
        <title>Genome-Wide Identification Analysis in wild type Solanum Pinnatisectum Reveals Some Genes Defensing Phytophthora Infestans.</title>
        <authorList>
            <person name="Sun C."/>
        </authorList>
    </citation>
    <scope>NUCLEOTIDE SEQUENCE [LARGE SCALE GENOMIC DNA]</scope>
    <source>
        <strain evidence="2">LQN</strain>
        <tissue evidence="2">Leaf</tissue>
    </source>
</reference>
<dbReference type="Proteomes" id="UP001311915">
    <property type="component" value="Unassembled WGS sequence"/>
</dbReference>
<comment type="caution">
    <text evidence="2">The sequence shown here is derived from an EMBL/GenBank/DDBJ whole genome shotgun (WGS) entry which is preliminary data.</text>
</comment>
<evidence type="ECO:0000313" key="2">
    <source>
        <dbReference type="EMBL" id="KAK4722394.1"/>
    </source>
</evidence>
<feature type="compositionally biased region" description="Acidic residues" evidence="1">
    <location>
        <begin position="236"/>
        <end position="245"/>
    </location>
</feature>
<organism evidence="2 3">
    <name type="scientific">Solanum pinnatisectum</name>
    <name type="common">tansyleaf nightshade</name>
    <dbReference type="NCBI Taxonomy" id="50273"/>
    <lineage>
        <taxon>Eukaryota</taxon>
        <taxon>Viridiplantae</taxon>
        <taxon>Streptophyta</taxon>
        <taxon>Embryophyta</taxon>
        <taxon>Tracheophyta</taxon>
        <taxon>Spermatophyta</taxon>
        <taxon>Magnoliopsida</taxon>
        <taxon>eudicotyledons</taxon>
        <taxon>Gunneridae</taxon>
        <taxon>Pentapetalae</taxon>
        <taxon>asterids</taxon>
        <taxon>lamiids</taxon>
        <taxon>Solanales</taxon>
        <taxon>Solanaceae</taxon>
        <taxon>Solanoideae</taxon>
        <taxon>Solaneae</taxon>
        <taxon>Solanum</taxon>
    </lineage>
</organism>
<accession>A0AAV9L9R9</accession>
<proteinExistence type="predicted"/>
<sequence>MKGARRGKGPPSADLLVCFPSRAHLTLMPKPICSPARHSDSSKRHHNHDLKKITTRIGGVPAQSSPLLWAKSKNSEIISEPTSPKVTCAGQIKVRPKQGSSCKNWQSVMEEIEKLHNRKAQKKKGGNWMETIGIKKDVMQFLTCLRNIRFEFRCFGSFPTTHDITSDDEEEEEEDGDELERRGMNQIGRDLNDREDNDDNEEEEESSKTVFSKWFMVLQDKNQKTELTKTEHDNNNDDDDDDDDNVPICVPPPNALLLMRCRSAPPKSWLQETQQQVQKEEEDEDEDEEEDNEEEKKAKSTMEEMENKKKNENLVVMRYGNDFHKFSADIAKETWVVGGVRDQLSKSRSWKR</sequence>
<feature type="compositionally biased region" description="Basic and acidic residues" evidence="1">
    <location>
        <begin position="225"/>
        <end position="235"/>
    </location>
</feature>
<feature type="compositionally biased region" description="Acidic residues" evidence="1">
    <location>
        <begin position="280"/>
        <end position="293"/>
    </location>
</feature>
<dbReference type="PANTHER" id="PTHR33448">
    <property type="entry name" value="CHLOROPLAST PROTEIN HCF243-RELATED"/>
    <property type="match status" value="1"/>
</dbReference>
<gene>
    <name evidence="2" type="ORF">R3W88_012627</name>
</gene>
<feature type="compositionally biased region" description="Acidic residues" evidence="1">
    <location>
        <begin position="166"/>
        <end position="178"/>
    </location>
</feature>